<sequence>MTEQKNTNENDLQNGTSKADDDIRYQEVKPVNNKRSGLIGSAVAILVILAIGGGLYYYTTQQATKLSTENQSLKSQLAQLQQLQDTYQQRFDNIDSQFNSQNSLLINCKMNAKLLSVKSKIYKRNLLLSQVQM</sequence>
<evidence type="ECO:0000256" key="3">
    <source>
        <dbReference type="SAM" id="Phobius"/>
    </source>
</evidence>
<evidence type="ECO:0000313" key="5">
    <source>
        <dbReference type="Proteomes" id="UP000254191"/>
    </source>
</evidence>
<feature type="transmembrane region" description="Helical" evidence="3">
    <location>
        <begin position="38"/>
        <end position="58"/>
    </location>
</feature>
<keyword evidence="4" id="KW-0489">Methyltransferase</keyword>
<accession>A0A379FEC1</accession>
<name>A0A379FEC1_PROMI</name>
<keyword evidence="4" id="KW-0808">Transferase</keyword>
<evidence type="ECO:0000256" key="1">
    <source>
        <dbReference type="SAM" id="Coils"/>
    </source>
</evidence>
<keyword evidence="3" id="KW-1133">Transmembrane helix</keyword>
<dbReference type="Proteomes" id="UP000254191">
    <property type="component" value="Unassembled WGS sequence"/>
</dbReference>
<gene>
    <name evidence="4" type="primary">hemX_3</name>
    <name evidence="4" type="ORF">NCTC11938_00336</name>
</gene>
<proteinExistence type="predicted"/>
<keyword evidence="1" id="KW-0175">Coiled coil</keyword>
<protein>
    <submittedName>
        <fullName evidence="4">Putative uroporphyrinogen III C-methyltransferase</fullName>
    </submittedName>
</protein>
<keyword evidence="3" id="KW-0472">Membrane</keyword>
<dbReference type="EMBL" id="UGTS01000003">
    <property type="protein sequence ID" value="SUC18027.1"/>
    <property type="molecule type" value="Genomic_DNA"/>
</dbReference>
<feature type="compositionally biased region" description="Polar residues" evidence="2">
    <location>
        <begin position="1"/>
        <end position="17"/>
    </location>
</feature>
<dbReference type="GO" id="GO:0032259">
    <property type="term" value="P:methylation"/>
    <property type="evidence" value="ECO:0007669"/>
    <property type="project" value="UniProtKB-KW"/>
</dbReference>
<dbReference type="AlphaFoldDB" id="A0A379FEC1"/>
<feature type="coiled-coil region" evidence="1">
    <location>
        <begin position="63"/>
        <end position="90"/>
    </location>
</feature>
<feature type="region of interest" description="Disordered" evidence="2">
    <location>
        <begin position="1"/>
        <end position="24"/>
    </location>
</feature>
<organism evidence="4 5">
    <name type="scientific">Proteus mirabilis</name>
    <dbReference type="NCBI Taxonomy" id="584"/>
    <lineage>
        <taxon>Bacteria</taxon>
        <taxon>Pseudomonadati</taxon>
        <taxon>Pseudomonadota</taxon>
        <taxon>Gammaproteobacteria</taxon>
        <taxon>Enterobacterales</taxon>
        <taxon>Morganellaceae</taxon>
        <taxon>Proteus</taxon>
    </lineage>
</organism>
<dbReference type="GO" id="GO:0008168">
    <property type="term" value="F:methyltransferase activity"/>
    <property type="evidence" value="ECO:0007669"/>
    <property type="project" value="UniProtKB-KW"/>
</dbReference>
<evidence type="ECO:0000256" key="2">
    <source>
        <dbReference type="SAM" id="MobiDB-lite"/>
    </source>
</evidence>
<reference evidence="4 5" key="1">
    <citation type="submission" date="2018-06" db="EMBL/GenBank/DDBJ databases">
        <authorList>
            <consortium name="Pathogen Informatics"/>
            <person name="Doyle S."/>
        </authorList>
    </citation>
    <scope>NUCLEOTIDE SEQUENCE [LARGE SCALE GENOMIC DNA]</scope>
    <source>
        <strain evidence="4 5">NCTC11938</strain>
    </source>
</reference>
<keyword evidence="3" id="KW-0812">Transmembrane</keyword>
<evidence type="ECO:0000313" key="4">
    <source>
        <dbReference type="EMBL" id="SUC18027.1"/>
    </source>
</evidence>